<name>A0A163RQZ2_9MYCO</name>
<proteinExistence type="predicted"/>
<dbReference type="EMBL" id="LWCI01000187">
    <property type="protein sequence ID" value="KZS53495.1"/>
    <property type="molecule type" value="Genomic_DNA"/>
</dbReference>
<feature type="compositionally biased region" description="Basic and acidic residues" evidence="1">
    <location>
        <begin position="13"/>
        <end position="24"/>
    </location>
</feature>
<evidence type="ECO:0008006" key="5">
    <source>
        <dbReference type="Google" id="ProtNLM"/>
    </source>
</evidence>
<evidence type="ECO:0000313" key="4">
    <source>
        <dbReference type="Proteomes" id="UP000077342"/>
    </source>
</evidence>
<evidence type="ECO:0000256" key="2">
    <source>
        <dbReference type="SAM" id="Phobius"/>
    </source>
</evidence>
<organism evidence="3 4">
    <name type="scientific">Mycobacterium ostraviense</name>
    <dbReference type="NCBI Taxonomy" id="2738409"/>
    <lineage>
        <taxon>Bacteria</taxon>
        <taxon>Bacillati</taxon>
        <taxon>Actinomycetota</taxon>
        <taxon>Actinomycetes</taxon>
        <taxon>Mycobacteriales</taxon>
        <taxon>Mycobacteriaceae</taxon>
        <taxon>Mycobacterium</taxon>
    </lineage>
</organism>
<keyword evidence="2" id="KW-1133">Transmembrane helix</keyword>
<accession>A0A163RQZ2</accession>
<dbReference type="InterPro" id="IPR010773">
    <property type="entry name" value="Mycophage_PG1_Gp7"/>
</dbReference>
<keyword evidence="4" id="KW-1185">Reference proteome</keyword>
<protein>
    <recommendedName>
        <fullName evidence="5">DUF1360 domain-containing protein</fullName>
    </recommendedName>
</protein>
<reference evidence="4" key="1">
    <citation type="submission" date="2016-04" db="EMBL/GenBank/DDBJ databases">
        <authorList>
            <person name="Strapagiel D."/>
            <person name="Borowka P."/>
            <person name="Marciniak B."/>
            <person name="Bakula Z."/>
            <person name="Van Ingen J."/>
            <person name="Safianowska A."/>
            <person name="Dziadek J."/>
            <person name="Jagielski T."/>
        </authorList>
    </citation>
    <scope>NUCLEOTIDE SEQUENCE [LARGE SCALE GENOMIC DNA]</scope>
    <source>
        <strain evidence="4">1010001458</strain>
    </source>
</reference>
<dbReference type="AlphaFoldDB" id="A0A163RQZ2"/>
<gene>
    <name evidence="3" type="ORF">A4G28_22295</name>
</gene>
<keyword evidence="2" id="KW-0472">Membrane</keyword>
<dbReference type="Pfam" id="PF07098">
    <property type="entry name" value="DUF1360"/>
    <property type="match status" value="1"/>
</dbReference>
<dbReference type="RefSeq" id="WP_075513776.1">
    <property type="nucleotide sequence ID" value="NZ_CP089224.1"/>
</dbReference>
<feature type="region of interest" description="Disordered" evidence="1">
    <location>
        <begin position="1"/>
        <end position="24"/>
    </location>
</feature>
<sequence>MGDATEVSSGVAERARREADTYRGDNPRPLGGYLMVLAIYGVVVGLTAVVAAATGKRLPERWRAQDLFTVTVGTHKLSRSLTKDAVTSPLRAPFARYAGTGGPAEVHEEVREDSALRHSLGELLTCPFCLDMWVATALVIGLIFAPRFTRLVAGTFTALAGADFLQLAYATAQQAAEG</sequence>
<evidence type="ECO:0000256" key="1">
    <source>
        <dbReference type="SAM" id="MobiDB-lite"/>
    </source>
</evidence>
<feature type="transmembrane region" description="Helical" evidence="2">
    <location>
        <begin position="30"/>
        <end position="53"/>
    </location>
</feature>
<evidence type="ECO:0000313" key="3">
    <source>
        <dbReference type="EMBL" id="KZS53495.1"/>
    </source>
</evidence>
<comment type="caution">
    <text evidence="3">The sequence shown here is derived from an EMBL/GenBank/DDBJ whole genome shotgun (WGS) entry which is preliminary data.</text>
</comment>
<feature type="transmembrane region" description="Helical" evidence="2">
    <location>
        <begin position="123"/>
        <end position="145"/>
    </location>
</feature>
<dbReference type="Proteomes" id="UP000077342">
    <property type="component" value="Unassembled WGS sequence"/>
</dbReference>
<keyword evidence="2" id="KW-0812">Transmembrane</keyword>